<dbReference type="PANTHER" id="PTHR22946">
    <property type="entry name" value="DIENELACTONE HYDROLASE DOMAIN-CONTAINING PROTEIN-RELATED"/>
    <property type="match status" value="1"/>
</dbReference>
<name>A0ABN3QB86_9ACTN</name>
<dbReference type="EMBL" id="BAAATD010000010">
    <property type="protein sequence ID" value="GAA2621718.1"/>
    <property type="molecule type" value="Genomic_DNA"/>
</dbReference>
<keyword evidence="3" id="KW-1185">Reference proteome</keyword>
<evidence type="ECO:0000313" key="3">
    <source>
        <dbReference type="Proteomes" id="UP001501509"/>
    </source>
</evidence>
<accession>A0ABN3QB86</accession>
<comment type="similarity">
    <text evidence="1">Belongs to the AB hydrolase superfamily.</text>
</comment>
<reference evidence="2 3" key="1">
    <citation type="journal article" date="2019" name="Int. J. Syst. Evol. Microbiol.">
        <title>The Global Catalogue of Microorganisms (GCM) 10K type strain sequencing project: providing services to taxonomists for standard genome sequencing and annotation.</title>
        <authorList>
            <consortium name="The Broad Institute Genomics Platform"/>
            <consortium name="The Broad Institute Genome Sequencing Center for Infectious Disease"/>
            <person name="Wu L."/>
            <person name="Ma J."/>
        </authorList>
    </citation>
    <scope>NUCLEOTIDE SEQUENCE [LARGE SCALE GENOMIC DNA]</scope>
    <source>
        <strain evidence="2 3">JCM 6833</strain>
    </source>
</reference>
<evidence type="ECO:0000313" key="2">
    <source>
        <dbReference type="EMBL" id="GAA2621718.1"/>
    </source>
</evidence>
<comment type="caution">
    <text evidence="2">The sequence shown here is derived from an EMBL/GenBank/DDBJ whole genome shotgun (WGS) entry which is preliminary data.</text>
</comment>
<organism evidence="2 3">
    <name type="scientific">Actinomadura fulvescens</name>
    <dbReference type="NCBI Taxonomy" id="46160"/>
    <lineage>
        <taxon>Bacteria</taxon>
        <taxon>Bacillati</taxon>
        <taxon>Actinomycetota</taxon>
        <taxon>Actinomycetes</taxon>
        <taxon>Streptosporangiales</taxon>
        <taxon>Thermomonosporaceae</taxon>
        <taxon>Actinomadura</taxon>
    </lineage>
</organism>
<protein>
    <recommendedName>
        <fullName evidence="4">Alpha/beta hydrolase</fullName>
    </recommendedName>
</protein>
<dbReference type="Proteomes" id="UP001501509">
    <property type="component" value="Unassembled WGS sequence"/>
</dbReference>
<evidence type="ECO:0000256" key="1">
    <source>
        <dbReference type="ARBA" id="ARBA00008645"/>
    </source>
</evidence>
<gene>
    <name evidence="2" type="ORF">GCM10010411_67150</name>
</gene>
<dbReference type="SUPFAM" id="SSF53474">
    <property type="entry name" value="alpha/beta-Hydrolases"/>
    <property type="match status" value="1"/>
</dbReference>
<dbReference type="InterPro" id="IPR050261">
    <property type="entry name" value="FrsA_esterase"/>
</dbReference>
<proteinExistence type="inferred from homology"/>
<dbReference type="Gene3D" id="3.40.50.1820">
    <property type="entry name" value="alpha/beta hydrolase"/>
    <property type="match status" value="1"/>
</dbReference>
<evidence type="ECO:0008006" key="4">
    <source>
        <dbReference type="Google" id="ProtNLM"/>
    </source>
</evidence>
<sequence length="530" mass="56933">MTVRPGRERRGLRLLVKGVPGVAALTVLAASASMIAPAGALASVSASASVSALASVSAFAESPQPGTPAYRERDAQNQRDAWGRIFGPGGQLRSLPYLTALATQVGPKTLADWADQARRLNRPSVTLGMIFPPANLGNPLREGWSGRRGRAVPISYTNRYGALIKGTMYAPLPGARDPYTGVRHSGPFPGVVITTGSVQGTERMYTWLAQDLAERGYVVMTYDVQGQGRSETLPHQGPVEDLPLCDPSAAPLPGEQSGCPGVISQQGANFRYGTEDALSFFQSTPASPWRNPGAGSASVDSHNPLWQLYDRSPDTRSVTPGRTSRIAVIGHSYGAAAVSYLQTVDSRIQTVVALDKLGLRSDKAWPVGKPVVPALALQADYSFLPQAYDSCEGCSPDKAPDPYRERKTGYDTWAAANVDSMLVVPRAATHLDYTDIPLVLPASRYGQALSSVYTQAWLAKYLKHDPAADDVLLGQSFRYLEPVAVGQWAPVTLRRNDQLSFYHCSAYRFRRAADGSLAENPDLGKVGCTR</sequence>
<dbReference type="InterPro" id="IPR029058">
    <property type="entry name" value="AB_hydrolase_fold"/>
</dbReference>
<dbReference type="RefSeq" id="WP_344546496.1">
    <property type="nucleotide sequence ID" value="NZ_BAAATD010000010.1"/>
</dbReference>